<feature type="transmembrane region" description="Helical" evidence="8">
    <location>
        <begin position="214"/>
        <end position="235"/>
    </location>
</feature>
<reference evidence="10 11" key="1">
    <citation type="submission" date="2019-02" db="EMBL/GenBank/DDBJ databases">
        <title>Deep-cultivation of Planctomycetes and their phenomic and genomic characterization uncovers novel biology.</title>
        <authorList>
            <person name="Wiegand S."/>
            <person name="Jogler M."/>
            <person name="Boedeker C."/>
            <person name="Pinto D."/>
            <person name="Vollmers J."/>
            <person name="Rivas-Marin E."/>
            <person name="Kohn T."/>
            <person name="Peeters S.H."/>
            <person name="Heuer A."/>
            <person name="Rast P."/>
            <person name="Oberbeckmann S."/>
            <person name="Bunk B."/>
            <person name="Jeske O."/>
            <person name="Meyerdierks A."/>
            <person name="Storesund J.E."/>
            <person name="Kallscheuer N."/>
            <person name="Luecker S."/>
            <person name="Lage O.M."/>
            <person name="Pohl T."/>
            <person name="Merkel B.J."/>
            <person name="Hornburger P."/>
            <person name="Mueller R.-W."/>
            <person name="Bruemmer F."/>
            <person name="Labrenz M."/>
            <person name="Spormann A.M."/>
            <person name="Op den Camp H."/>
            <person name="Overmann J."/>
            <person name="Amann R."/>
            <person name="Jetten M.S.M."/>
            <person name="Mascher T."/>
            <person name="Medema M.H."/>
            <person name="Devos D.P."/>
            <person name="Kaster A.-K."/>
            <person name="Ovreas L."/>
            <person name="Rohde M."/>
            <person name="Galperin M.Y."/>
            <person name="Jogler C."/>
        </authorList>
    </citation>
    <scope>NUCLEOTIDE SEQUENCE [LARGE SCALE GENOMIC DNA]</scope>
    <source>
        <strain evidence="10 11">EC9</strain>
    </source>
</reference>
<organism evidence="10 11">
    <name type="scientific">Rosistilla ulvae</name>
    <dbReference type="NCBI Taxonomy" id="1930277"/>
    <lineage>
        <taxon>Bacteria</taxon>
        <taxon>Pseudomonadati</taxon>
        <taxon>Planctomycetota</taxon>
        <taxon>Planctomycetia</taxon>
        <taxon>Pirellulales</taxon>
        <taxon>Pirellulaceae</taxon>
        <taxon>Rosistilla</taxon>
    </lineage>
</organism>
<dbReference type="PANTHER" id="PTHR33908">
    <property type="entry name" value="MANNOSYLTRANSFERASE YKCB-RELATED"/>
    <property type="match status" value="1"/>
</dbReference>
<dbReference type="AlphaFoldDB" id="A0A517LUH7"/>
<feature type="transmembrane region" description="Helical" evidence="8">
    <location>
        <begin position="146"/>
        <end position="164"/>
    </location>
</feature>
<name>A0A517LUH7_9BACT</name>
<keyword evidence="2" id="KW-1003">Cell membrane</keyword>
<feature type="transmembrane region" description="Helical" evidence="8">
    <location>
        <begin position="92"/>
        <end position="114"/>
    </location>
</feature>
<dbReference type="KEGG" id="ruv:EC9_04360"/>
<sequence length="559" mass="61908">MIGTAGSESQALRTGRVATWQLVLAASVVFLVALVLRLPSCFDSLWVDELHTAWTIWGDFSDVPSRARLGNQSPVYFAVLWLWHQVFGDAEVVLRLSSVLLVACSCALLVVGVYRLHRDLLLGLLAGGLLAVDRNSIFFGTELRPYAAVILLSTLLVLVCAGALDRRRFWRAIALVVTVAALFWTHYTALLVAAGVLVAFAVKQIVRQRWSGASVASVAVDALLVWSAVGIAAAVEYRAIVQLWGRRGEWEAFAVPRPLNGANSLSENLSVGFGDIGAMWPWGPAFLIPLALLVLARLAGARFRMRRWLPFVAAVVLVTLVAYGLATMKVSAVWHRRYIVGLLPVLAWGSAALWLTAIRGIFVSLRRTRFSGRYLSSTAVTLSAVLVPIVVLLFWQGTLENLLRRDLHLVHRREDWRSAVAAIDELRVVGQPVAVDAGLIEAKRWERDRGEGRGAESPMFLRYLCCPVNNIYPLREVVPLAGVSEGELLRFRQQSADRSSSDREMLWIIARVPQRRHEAVAELLQSFASRQSDRAAGGKRFEYTTRSFGGVLVIQWRVE</sequence>
<dbReference type="EMBL" id="CP036261">
    <property type="protein sequence ID" value="QDS86276.1"/>
    <property type="molecule type" value="Genomic_DNA"/>
</dbReference>
<evidence type="ECO:0000256" key="5">
    <source>
        <dbReference type="ARBA" id="ARBA00022692"/>
    </source>
</evidence>
<dbReference type="Pfam" id="PF13231">
    <property type="entry name" value="PMT_2"/>
    <property type="match status" value="1"/>
</dbReference>
<keyword evidence="4" id="KW-0808">Transferase</keyword>
<dbReference type="InterPro" id="IPR038731">
    <property type="entry name" value="RgtA/B/C-like"/>
</dbReference>
<evidence type="ECO:0000256" key="7">
    <source>
        <dbReference type="ARBA" id="ARBA00023136"/>
    </source>
</evidence>
<keyword evidence="5 8" id="KW-0812">Transmembrane</keyword>
<evidence type="ECO:0000256" key="1">
    <source>
        <dbReference type="ARBA" id="ARBA00004651"/>
    </source>
</evidence>
<dbReference type="PANTHER" id="PTHR33908:SF11">
    <property type="entry name" value="MEMBRANE PROTEIN"/>
    <property type="match status" value="1"/>
</dbReference>
<evidence type="ECO:0000313" key="11">
    <source>
        <dbReference type="Proteomes" id="UP000319557"/>
    </source>
</evidence>
<gene>
    <name evidence="10" type="ORF">EC9_04360</name>
</gene>
<evidence type="ECO:0000259" key="9">
    <source>
        <dbReference type="Pfam" id="PF13231"/>
    </source>
</evidence>
<feature type="transmembrane region" description="Helical" evidence="8">
    <location>
        <begin position="170"/>
        <end position="202"/>
    </location>
</feature>
<dbReference type="GO" id="GO:0009103">
    <property type="term" value="P:lipopolysaccharide biosynthetic process"/>
    <property type="evidence" value="ECO:0007669"/>
    <property type="project" value="UniProtKB-ARBA"/>
</dbReference>
<dbReference type="Proteomes" id="UP000319557">
    <property type="component" value="Chromosome"/>
</dbReference>
<keyword evidence="11" id="KW-1185">Reference proteome</keyword>
<dbReference type="InterPro" id="IPR050297">
    <property type="entry name" value="LipidA_mod_glycosyltrf_83"/>
</dbReference>
<keyword evidence="6 8" id="KW-1133">Transmembrane helix</keyword>
<dbReference type="GO" id="GO:0005886">
    <property type="term" value="C:plasma membrane"/>
    <property type="evidence" value="ECO:0007669"/>
    <property type="project" value="UniProtKB-SubCell"/>
</dbReference>
<evidence type="ECO:0000256" key="2">
    <source>
        <dbReference type="ARBA" id="ARBA00022475"/>
    </source>
</evidence>
<evidence type="ECO:0000256" key="4">
    <source>
        <dbReference type="ARBA" id="ARBA00022679"/>
    </source>
</evidence>
<evidence type="ECO:0000256" key="6">
    <source>
        <dbReference type="ARBA" id="ARBA00022989"/>
    </source>
</evidence>
<accession>A0A517LUH7</accession>
<feature type="domain" description="Glycosyltransferase RgtA/B/C/D-like" evidence="9">
    <location>
        <begin position="72"/>
        <end position="224"/>
    </location>
</feature>
<protein>
    <recommendedName>
        <fullName evidence="9">Glycosyltransferase RgtA/B/C/D-like domain-containing protein</fullName>
    </recommendedName>
</protein>
<feature type="transmembrane region" description="Helical" evidence="8">
    <location>
        <begin position="17"/>
        <end position="36"/>
    </location>
</feature>
<keyword evidence="7 8" id="KW-0472">Membrane</keyword>
<feature type="transmembrane region" description="Helical" evidence="8">
    <location>
        <begin position="308"/>
        <end position="326"/>
    </location>
</feature>
<evidence type="ECO:0000256" key="3">
    <source>
        <dbReference type="ARBA" id="ARBA00022676"/>
    </source>
</evidence>
<proteinExistence type="predicted"/>
<keyword evidence="3" id="KW-0328">Glycosyltransferase</keyword>
<feature type="transmembrane region" description="Helical" evidence="8">
    <location>
        <begin position="279"/>
        <end position="296"/>
    </location>
</feature>
<comment type="subcellular location">
    <subcellularLocation>
        <location evidence="1">Cell membrane</location>
        <topology evidence="1">Multi-pass membrane protein</topology>
    </subcellularLocation>
</comment>
<dbReference type="GO" id="GO:0016763">
    <property type="term" value="F:pentosyltransferase activity"/>
    <property type="evidence" value="ECO:0007669"/>
    <property type="project" value="TreeGrafter"/>
</dbReference>
<feature type="transmembrane region" description="Helical" evidence="8">
    <location>
        <begin position="338"/>
        <end position="362"/>
    </location>
</feature>
<feature type="transmembrane region" description="Helical" evidence="8">
    <location>
        <begin position="374"/>
        <end position="395"/>
    </location>
</feature>
<evidence type="ECO:0000256" key="8">
    <source>
        <dbReference type="SAM" id="Phobius"/>
    </source>
</evidence>
<evidence type="ECO:0000313" key="10">
    <source>
        <dbReference type="EMBL" id="QDS86276.1"/>
    </source>
</evidence>